<accession>Q0ILC3</accession>
<dbReference type="AlphaFoldDB" id="Q0ILC3"/>
<dbReference type="Pfam" id="PF13546">
    <property type="entry name" value="DDE_5"/>
    <property type="match status" value="1"/>
</dbReference>
<organism evidence="2">
    <name type="scientific">Streptomyces nanchangensis</name>
    <dbReference type="NCBI Taxonomy" id="204925"/>
    <lineage>
        <taxon>Bacteria</taxon>
        <taxon>Bacillati</taxon>
        <taxon>Actinomycetota</taxon>
        <taxon>Actinomycetes</taxon>
        <taxon>Kitasatosporales</taxon>
        <taxon>Streptomycetaceae</taxon>
        <taxon>Streptomyces</taxon>
    </lineage>
</organism>
<dbReference type="InterPro" id="IPR038721">
    <property type="entry name" value="IS701-like_DDE_dom"/>
</dbReference>
<name>Q0ILC3_9ACTN</name>
<feature type="domain" description="Transposase IS701-like DDE" evidence="1">
    <location>
        <begin position="5"/>
        <end position="99"/>
    </location>
</feature>
<dbReference type="EMBL" id="AY373435">
    <property type="protein sequence ID" value="AAS46352.1"/>
    <property type="molecule type" value="Genomic_DNA"/>
</dbReference>
<gene>
    <name evidence="2" type="primary">nlmA</name>
</gene>
<reference evidence="2" key="1">
    <citation type="submission" date="2003-08" db="EMBL/GenBank/DDBJ databases">
        <title>Targeted mining of structural diversities by the comparative analysis of a gene cluster encoding unknown antibiotic biosynthesis in Streptomyces nanchangensis NS3226.</title>
        <authorList>
            <person name="Sun Y."/>
            <person name="Li J."/>
            <person name="Zhou X."/>
            <person name="Wang M."/>
            <person name="Tu G."/>
            <person name="Dong H."/>
            <person name="Jin W."/>
            <person name="Deng Z."/>
        </authorList>
    </citation>
    <scope>NUCLEOTIDE SEQUENCE</scope>
    <source>
        <strain evidence="2">NS3226</strain>
    </source>
</reference>
<proteinExistence type="predicted"/>
<evidence type="ECO:0000259" key="1">
    <source>
        <dbReference type="Pfam" id="PF13546"/>
    </source>
</evidence>
<evidence type="ECO:0000313" key="2">
    <source>
        <dbReference type="EMBL" id="AAS46352.1"/>
    </source>
</evidence>
<sequence length="165" mass="17770">MPRFDGRIVLAVDVSPWLRSDAACSPERLLCHVHGRSREAAQIIPGWPYSFIAALTPDRTSWTQILDVVRLGPADDAAAVTADQLRAVVERLIAAGQWQPRGHVDRGAARDEPECGTSGHGVEDPADAVGQLARAVAVQLLGAVREVQSRRPRAVPLNLTVHPSP</sequence>
<protein>
    <submittedName>
        <fullName evidence="2">NlmA</fullName>
    </submittedName>
</protein>